<gene>
    <name evidence="1" type="ORF">FOKN1_0058</name>
</gene>
<dbReference type="InterPro" id="IPR017143">
    <property type="entry name" value="UCP037225"/>
</dbReference>
<dbReference type="Pfam" id="PF14255">
    <property type="entry name" value="Zn_ribbon_21"/>
    <property type="match status" value="1"/>
</dbReference>
<evidence type="ECO:0000313" key="1">
    <source>
        <dbReference type="EMBL" id="BAZ92463.1"/>
    </source>
</evidence>
<sequence>MTRSDLQQHADICPYCGEPIEVTLDLSAGSARFIEDCPVCCKPIEHRLQLDPLDESYSLTLHRDDE</sequence>
<dbReference type="KEGG" id="ttc:FOKN1_0058"/>
<accession>A0A1Z4VLR9</accession>
<protein>
    <recommendedName>
        <fullName evidence="3">CPXCG motif-containing cysteine-rich protein</fullName>
    </recommendedName>
</protein>
<dbReference type="OrthoDB" id="9814566at2"/>
<reference evidence="1 2" key="1">
    <citation type="submission" date="2017-05" db="EMBL/GenBank/DDBJ databases">
        <title>Thiocyanate degradation by Thiohalobacter thiocyanaticus FOKN1.</title>
        <authorList>
            <person name="Oshiki M."/>
            <person name="Fukushima T."/>
            <person name="Kawano S."/>
            <person name="Nakagawa J."/>
        </authorList>
    </citation>
    <scope>NUCLEOTIDE SEQUENCE [LARGE SCALE GENOMIC DNA]</scope>
    <source>
        <strain evidence="1 2">FOKN1</strain>
    </source>
</reference>
<proteinExistence type="predicted"/>
<dbReference type="InterPro" id="IPR025990">
    <property type="entry name" value="zinc_ribbon_bacterial"/>
</dbReference>
<keyword evidence="2" id="KW-1185">Reference proteome</keyword>
<organism evidence="1 2">
    <name type="scientific">Thiohalobacter thiocyanaticus</name>
    <dbReference type="NCBI Taxonomy" id="585455"/>
    <lineage>
        <taxon>Bacteria</taxon>
        <taxon>Pseudomonadati</taxon>
        <taxon>Pseudomonadota</taxon>
        <taxon>Gammaproteobacteria</taxon>
        <taxon>Thiohalobacterales</taxon>
        <taxon>Thiohalobacteraceae</taxon>
        <taxon>Thiohalobacter</taxon>
    </lineage>
</organism>
<dbReference type="PIRSF" id="PIRSF037225">
    <property type="entry name" value="UCP037225"/>
    <property type="match status" value="1"/>
</dbReference>
<dbReference type="Proteomes" id="UP000218765">
    <property type="component" value="Chromosome"/>
</dbReference>
<dbReference type="AlphaFoldDB" id="A0A1Z4VLR9"/>
<dbReference type="EMBL" id="AP018052">
    <property type="protein sequence ID" value="BAZ92463.1"/>
    <property type="molecule type" value="Genomic_DNA"/>
</dbReference>
<dbReference type="RefSeq" id="WP_096363601.1">
    <property type="nucleotide sequence ID" value="NZ_AP018052.1"/>
</dbReference>
<evidence type="ECO:0000313" key="2">
    <source>
        <dbReference type="Proteomes" id="UP000218765"/>
    </source>
</evidence>
<evidence type="ECO:0008006" key="3">
    <source>
        <dbReference type="Google" id="ProtNLM"/>
    </source>
</evidence>
<name>A0A1Z4VLR9_9GAMM</name>